<comment type="caution">
    <text evidence="2">The sequence shown here is derived from an EMBL/GenBank/DDBJ whole genome shotgun (WGS) entry which is preliminary data.</text>
</comment>
<dbReference type="AlphaFoldDB" id="A0A4Y2C037"/>
<reference evidence="2 3" key="1">
    <citation type="journal article" date="2019" name="Sci. Rep.">
        <title>Orb-weaving spider Araneus ventricosus genome elucidates the spidroin gene catalogue.</title>
        <authorList>
            <person name="Kono N."/>
            <person name="Nakamura H."/>
            <person name="Ohtoshi R."/>
            <person name="Moran D.A.P."/>
            <person name="Shinohara A."/>
            <person name="Yoshida Y."/>
            <person name="Fujiwara M."/>
            <person name="Mori M."/>
            <person name="Tomita M."/>
            <person name="Arakawa K."/>
        </authorList>
    </citation>
    <scope>NUCLEOTIDE SEQUENCE [LARGE SCALE GENOMIC DNA]</scope>
</reference>
<proteinExistence type="predicted"/>
<dbReference type="Proteomes" id="UP000499080">
    <property type="component" value="Unassembled WGS sequence"/>
</dbReference>
<dbReference type="EMBL" id="BGPR01000133">
    <property type="protein sequence ID" value="GBL97830.1"/>
    <property type="molecule type" value="Genomic_DNA"/>
</dbReference>
<name>A0A4Y2C037_ARAVE</name>
<accession>A0A4Y2C037</accession>
<evidence type="ECO:0000313" key="2">
    <source>
        <dbReference type="EMBL" id="GBL97830.1"/>
    </source>
</evidence>
<feature type="compositionally biased region" description="Basic and acidic residues" evidence="1">
    <location>
        <begin position="1"/>
        <end position="13"/>
    </location>
</feature>
<gene>
    <name evidence="2" type="ORF">AVEN_231980-2_1</name>
</gene>
<keyword evidence="3" id="KW-1185">Reference proteome</keyword>
<sequence length="60" mass="6490">LIGKRQGEGEAARKSTRLSHLPNPAATGARSDTNAKKPDNKQVTMLLTYSQNSFVECMNG</sequence>
<evidence type="ECO:0000313" key="3">
    <source>
        <dbReference type="Proteomes" id="UP000499080"/>
    </source>
</evidence>
<protein>
    <submittedName>
        <fullName evidence="2">Uncharacterized protein</fullName>
    </submittedName>
</protein>
<evidence type="ECO:0000256" key="1">
    <source>
        <dbReference type="SAM" id="MobiDB-lite"/>
    </source>
</evidence>
<feature type="region of interest" description="Disordered" evidence="1">
    <location>
        <begin position="1"/>
        <end position="40"/>
    </location>
</feature>
<organism evidence="2 3">
    <name type="scientific">Araneus ventricosus</name>
    <name type="common">Orbweaver spider</name>
    <name type="synonym">Epeira ventricosa</name>
    <dbReference type="NCBI Taxonomy" id="182803"/>
    <lineage>
        <taxon>Eukaryota</taxon>
        <taxon>Metazoa</taxon>
        <taxon>Ecdysozoa</taxon>
        <taxon>Arthropoda</taxon>
        <taxon>Chelicerata</taxon>
        <taxon>Arachnida</taxon>
        <taxon>Araneae</taxon>
        <taxon>Araneomorphae</taxon>
        <taxon>Entelegynae</taxon>
        <taxon>Araneoidea</taxon>
        <taxon>Araneidae</taxon>
        <taxon>Araneus</taxon>
    </lineage>
</organism>
<feature type="non-terminal residue" evidence="2">
    <location>
        <position position="1"/>
    </location>
</feature>